<dbReference type="PANTHER" id="PTHR11145:SF8">
    <property type="entry name" value="RE57120P"/>
    <property type="match status" value="1"/>
</dbReference>
<dbReference type="PROSITE" id="PS50097">
    <property type="entry name" value="BTB"/>
    <property type="match status" value="1"/>
</dbReference>
<dbReference type="SUPFAM" id="SSF54695">
    <property type="entry name" value="POZ domain"/>
    <property type="match status" value="1"/>
</dbReference>
<proteinExistence type="predicted"/>
<organism evidence="3 4">
    <name type="scientific">Adineta steineri</name>
    <dbReference type="NCBI Taxonomy" id="433720"/>
    <lineage>
        <taxon>Eukaryota</taxon>
        <taxon>Metazoa</taxon>
        <taxon>Spiralia</taxon>
        <taxon>Gnathifera</taxon>
        <taxon>Rotifera</taxon>
        <taxon>Eurotatoria</taxon>
        <taxon>Bdelloidea</taxon>
        <taxon>Adinetida</taxon>
        <taxon>Adinetidae</taxon>
        <taxon>Adineta</taxon>
    </lineage>
</organism>
<dbReference type="SMART" id="SM00584">
    <property type="entry name" value="TLDc"/>
    <property type="match status" value="1"/>
</dbReference>
<dbReference type="PANTHER" id="PTHR11145">
    <property type="entry name" value="BTB/POZ DOMAIN-CONTAINING ADAPTER FOR CUL3-MEDIATED RHOA DEGRADATION PROTEIN FAMILY MEMBER"/>
    <property type="match status" value="1"/>
</dbReference>
<feature type="domain" description="TLDc" evidence="2">
    <location>
        <begin position="202"/>
        <end position="377"/>
    </location>
</feature>
<reference evidence="3" key="1">
    <citation type="submission" date="2021-02" db="EMBL/GenBank/DDBJ databases">
        <authorList>
            <person name="Nowell W R."/>
        </authorList>
    </citation>
    <scope>NUCLEOTIDE SEQUENCE</scope>
</reference>
<protein>
    <submittedName>
        <fullName evidence="3">Uncharacterized protein</fullName>
    </submittedName>
</protein>
<dbReference type="SMART" id="SM00225">
    <property type="entry name" value="BTB"/>
    <property type="match status" value="1"/>
</dbReference>
<gene>
    <name evidence="3" type="ORF">KXQ929_LOCUS27259</name>
</gene>
<dbReference type="CDD" id="cd18316">
    <property type="entry name" value="BTB_POZ_KCTD-like"/>
    <property type="match status" value="1"/>
</dbReference>
<evidence type="ECO:0000313" key="3">
    <source>
        <dbReference type="EMBL" id="CAF3979562.1"/>
    </source>
</evidence>
<accession>A0A819MI33</accession>
<dbReference type="InterPro" id="IPR045068">
    <property type="entry name" value="BACURD1-3"/>
</dbReference>
<comment type="caution">
    <text evidence="3">The sequence shown here is derived from an EMBL/GenBank/DDBJ whole genome shotgun (WGS) entry which is preliminary data.</text>
</comment>
<sequence length="377" mass="43550">MQMESNLATFRDNTKQLRTGFEKVREDNVSKLNDCSDYIRTIEKLCDQAIQINGDLENKLVNVHNEEREWKDIKFKLSTTLIKGKVILDVGGHKYTTSVDTLTREQNTFFAALFSRRWKLERDPTDNTIFIDRDGELFKYILAYLRTDKIPNDIMTNESLRQLLIIEAEYFCIHNLTHILTEPERKRQEEERFCIEEGFSNGILLQPEHKLKLNEFYGKANQKWELIYKATRHEFYASAFHSCCDYKGPTITIIQSNNNYIFGGYTSISWTSSNDGQYKNDGEAFLFTLTNPYNIPPTKYTIKPDRVAYAVYHKNSYGPTFGDGHDIRIHSSSDNSCSTSSYTSFPAAYNDTTGYGGNTFTGARNFTTSEIEVFKLA</sequence>
<dbReference type="Proteomes" id="UP000663868">
    <property type="component" value="Unassembled WGS sequence"/>
</dbReference>
<dbReference type="PROSITE" id="PS51886">
    <property type="entry name" value="TLDC"/>
    <property type="match status" value="1"/>
</dbReference>
<dbReference type="Pfam" id="PF07534">
    <property type="entry name" value="TLD"/>
    <property type="match status" value="1"/>
</dbReference>
<evidence type="ECO:0000259" key="2">
    <source>
        <dbReference type="PROSITE" id="PS51886"/>
    </source>
</evidence>
<name>A0A819MI33_9BILA</name>
<dbReference type="Pfam" id="PF02214">
    <property type="entry name" value="BTB_2"/>
    <property type="match status" value="1"/>
</dbReference>
<dbReference type="InterPro" id="IPR006571">
    <property type="entry name" value="TLDc_dom"/>
</dbReference>
<feature type="domain" description="BTB" evidence="1">
    <location>
        <begin position="84"/>
        <end position="154"/>
    </location>
</feature>
<evidence type="ECO:0000313" key="4">
    <source>
        <dbReference type="Proteomes" id="UP000663868"/>
    </source>
</evidence>
<dbReference type="InterPro" id="IPR011333">
    <property type="entry name" value="SKP1/BTB/POZ_sf"/>
</dbReference>
<dbReference type="EMBL" id="CAJOBB010002560">
    <property type="protein sequence ID" value="CAF3979562.1"/>
    <property type="molecule type" value="Genomic_DNA"/>
</dbReference>
<dbReference type="GO" id="GO:0051260">
    <property type="term" value="P:protein homooligomerization"/>
    <property type="evidence" value="ECO:0007669"/>
    <property type="project" value="InterPro"/>
</dbReference>
<evidence type="ECO:0000259" key="1">
    <source>
        <dbReference type="PROSITE" id="PS50097"/>
    </source>
</evidence>
<dbReference type="InterPro" id="IPR000210">
    <property type="entry name" value="BTB/POZ_dom"/>
</dbReference>
<dbReference type="Gene3D" id="3.30.710.10">
    <property type="entry name" value="Potassium Channel Kv1.1, Chain A"/>
    <property type="match status" value="1"/>
</dbReference>
<dbReference type="InterPro" id="IPR003131">
    <property type="entry name" value="T1-type_BTB"/>
</dbReference>
<dbReference type="AlphaFoldDB" id="A0A819MI33"/>